<evidence type="ECO:0000313" key="2">
    <source>
        <dbReference type="EMBL" id="MDP9829501.1"/>
    </source>
</evidence>
<accession>A0ABT9PAB5</accession>
<name>A0ABT9PAB5_9ACTN</name>
<keyword evidence="3" id="KW-1185">Reference proteome</keyword>
<organism evidence="2 3">
    <name type="scientific">Kineosporia succinea</name>
    <dbReference type="NCBI Taxonomy" id="84632"/>
    <lineage>
        <taxon>Bacteria</taxon>
        <taxon>Bacillati</taxon>
        <taxon>Actinomycetota</taxon>
        <taxon>Actinomycetes</taxon>
        <taxon>Kineosporiales</taxon>
        <taxon>Kineosporiaceae</taxon>
        <taxon>Kineosporia</taxon>
    </lineage>
</organism>
<feature type="domain" description="HTH marR-type" evidence="1">
    <location>
        <begin position="1"/>
        <end position="137"/>
    </location>
</feature>
<evidence type="ECO:0000259" key="1">
    <source>
        <dbReference type="PROSITE" id="PS50995"/>
    </source>
</evidence>
<keyword evidence="2" id="KW-0238">DNA-binding</keyword>
<proteinExistence type="predicted"/>
<comment type="caution">
    <text evidence="2">The sequence shown here is derived from an EMBL/GenBank/DDBJ whole genome shotgun (WGS) entry which is preliminary data.</text>
</comment>
<dbReference type="Gene3D" id="1.10.287.100">
    <property type="match status" value="1"/>
</dbReference>
<dbReference type="Pfam" id="PF12802">
    <property type="entry name" value="MarR_2"/>
    <property type="match status" value="1"/>
</dbReference>
<protein>
    <submittedName>
        <fullName evidence="2">DNA-binding MarR family transcriptional regulator</fullName>
    </submittedName>
</protein>
<dbReference type="RefSeq" id="WP_307247731.1">
    <property type="nucleotide sequence ID" value="NZ_JAUSQZ010000001.1"/>
</dbReference>
<dbReference type="Gene3D" id="1.10.10.10">
    <property type="entry name" value="Winged helix-like DNA-binding domain superfamily/Winged helix DNA-binding domain"/>
    <property type="match status" value="1"/>
</dbReference>
<dbReference type="GO" id="GO:0003677">
    <property type="term" value="F:DNA binding"/>
    <property type="evidence" value="ECO:0007669"/>
    <property type="project" value="UniProtKB-KW"/>
</dbReference>
<dbReference type="SMART" id="SM00347">
    <property type="entry name" value="HTH_MARR"/>
    <property type="match status" value="1"/>
</dbReference>
<dbReference type="SUPFAM" id="SSF46785">
    <property type="entry name" value="Winged helix' DNA-binding domain"/>
    <property type="match status" value="1"/>
</dbReference>
<dbReference type="InterPro" id="IPR036388">
    <property type="entry name" value="WH-like_DNA-bd_sf"/>
</dbReference>
<dbReference type="EMBL" id="JAUSQZ010000001">
    <property type="protein sequence ID" value="MDP9829501.1"/>
    <property type="molecule type" value="Genomic_DNA"/>
</dbReference>
<evidence type="ECO:0000313" key="3">
    <source>
        <dbReference type="Proteomes" id="UP001235712"/>
    </source>
</evidence>
<gene>
    <name evidence="2" type="ORF">J2S57_005250</name>
</gene>
<dbReference type="PANTHER" id="PTHR39515">
    <property type="entry name" value="CONSERVED PROTEIN"/>
    <property type="match status" value="1"/>
</dbReference>
<dbReference type="InterPro" id="IPR052526">
    <property type="entry name" value="HTH-type_Bedaq_tolerance"/>
</dbReference>
<sequence>MEASDLSQALRLSISTFVRATRAQADALPASRSETLRELARSGPQPMAALAAGRGVSHQTVSRMVGELEQLGLVTRAPNPTDARGFLIAISPHGQAALDADQQARHHRISAAITTALTPSERQTLAQLPGLLDRLTEAMTG</sequence>
<dbReference type="PROSITE" id="PS50995">
    <property type="entry name" value="HTH_MARR_2"/>
    <property type="match status" value="1"/>
</dbReference>
<dbReference type="InterPro" id="IPR000835">
    <property type="entry name" value="HTH_MarR-typ"/>
</dbReference>
<dbReference type="Proteomes" id="UP001235712">
    <property type="component" value="Unassembled WGS sequence"/>
</dbReference>
<reference evidence="2 3" key="1">
    <citation type="submission" date="2023-07" db="EMBL/GenBank/DDBJ databases">
        <title>Sequencing the genomes of 1000 actinobacteria strains.</title>
        <authorList>
            <person name="Klenk H.-P."/>
        </authorList>
    </citation>
    <scope>NUCLEOTIDE SEQUENCE [LARGE SCALE GENOMIC DNA]</scope>
    <source>
        <strain evidence="2 3">DSM 44388</strain>
    </source>
</reference>
<dbReference type="PANTHER" id="PTHR39515:SF2">
    <property type="entry name" value="HTH-TYPE TRANSCRIPTIONAL REGULATOR RV0880"/>
    <property type="match status" value="1"/>
</dbReference>
<dbReference type="InterPro" id="IPR036390">
    <property type="entry name" value="WH_DNA-bd_sf"/>
</dbReference>